<dbReference type="EMBL" id="SVNY01000001">
    <property type="protein sequence ID" value="MBE6832305.1"/>
    <property type="molecule type" value="Genomic_DNA"/>
</dbReference>
<evidence type="ECO:0000256" key="1">
    <source>
        <dbReference type="SAM" id="MobiDB-lite"/>
    </source>
</evidence>
<evidence type="ECO:0000313" key="3">
    <source>
        <dbReference type="EMBL" id="MBE6832305.1"/>
    </source>
</evidence>
<accession>A0A928Q3W4</accession>
<name>A0A928Q3W4_9FIRM</name>
<proteinExistence type="predicted"/>
<gene>
    <name evidence="3" type="ORF">E7512_01760</name>
</gene>
<feature type="domain" description="DUF4130" evidence="2">
    <location>
        <begin position="89"/>
        <end position="248"/>
    </location>
</feature>
<evidence type="ECO:0000313" key="4">
    <source>
        <dbReference type="Proteomes" id="UP000754750"/>
    </source>
</evidence>
<sequence length="286" mass="33153">MSAGTPLTRDYRYDGSWDGLLCCLFETYERRELPQAVYSHEDVQQTLYPAVEIVTDPNKAGRVKHAMLPKIGPSAKELAEHAFLTCLPQKEVWILRFLRLAFRHGPPVMNMLTQPAVHTLNKAVLHLQHESHQYQGFVRFSVSQGALWSVIEPKNQVLPLLAPHFCQRFCNEAFLIYDKTHDQALVYQNGRHEILPLLAFEPPEPDETELRYRKLWHTFYDAIGIRDRENLRLRMTHMQKRYWKHLTEMQYNPFRSGQAEPEQSGEAQNFARSSGVLPPDSGSVMP</sequence>
<dbReference type="Pfam" id="PF13566">
    <property type="entry name" value="DUF4130"/>
    <property type="match status" value="1"/>
</dbReference>
<feature type="region of interest" description="Disordered" evidence="1">
    <location>
        <begin position="255"/>
        <end position="286"/>
    </location>
</feature>
<comment type="caution">
    <text evidence="3">The sequence shown here is derived from an EMBL/GenBank/DDBJ whole genome shotgun (WGS) entry which is preliminary data.</text>
</comment>
<dbReference type="InterPro" id="IPR025404">
    <property type="entry name" value="DUF4130"/>
</dbReference>
<organism evidence="3 4">
    <name type="scientific">Faecalispora sporosphaeroides</name>
    <dbReference type="NCBI Taxonomy" id="1549"/>
    <lineage>
        <taxon>Bacteria</taxon>
        <taxon>Bacillati</taxon>
        <taxon>Bacillota</taxon>
        <taxon>Clostridia</taxon>
        <taxon>Eubacteriales</taxon>
        <taxon>Oscillospiraceae</taxon>
        <taxon>Faecalispora</taxon>
    </lineage>
</organism>
<protein>
    <submittedName>
        <fullName evidence="3">DNA metabolism protein</fullName>
    </submittedName>
</protein>
<dbReference type="RefSeq" id="WP_326839818.1">
    <property type="nucleotide sequence ID" value="NZ_SVNY01000001.1"/>
</dbReference>
<evidence type="ECO:0000259" key="2">
    <source>
        <dbReference type="Pfam" id="PF13566"/>
    </source>
</evidence>
<dbReference type="InterPro" id="IPR023875">
    <property type="entry name" value="DNA_repair_put"/>
</dbReference>
<dbReference type="NCBIfam" id="TIGR03915">
    <property type="entry name" value="SAM_7_link_chp"/>
    <property type="match status" value="1"/>
</dbReference>
<reference evidence="3" key="1">
    <citation type="submission" date="2019-04" db="EMBL/GenBank/DDBJ databases">
        <title>Evolution of Biomass-Degrading Anaerobic Consortia Revealed by Metagenomics.</title>
        <authorList>
            <person name="Peng X."/>
        </authorList>
    </citation>
    <scope>NUCLEOTIDE SEQUENCE</scope>
    <source>
        <strain evidence="3">SIG551</strain>
    </source>
</reference>
<dbReference type="AlphaFoldDB" id="A0A928Q3W4"/>
<dbReference type="Proteomes" id="UP000754750">
    <property type="component" value="Unassembled WGS sequence"/>
</dbReference>